<dbReference type="AlphaFoldDB" id="C6MAB5"/>
<keyword evidence="2" id="KW-1185">Reference proteome</keyword>
<evidence type="ECO:0000313" key="1">
    <source>
        <dbReference type="EMBL" id="EET42760.1"/>
    </source>
</evidence>
<evidence type="ECO:0000313" key="2">
    <source>
        <dbReference type="Proteomes" id="UP000005365"/>
    </source>
</evidence>
<organism evidence="1 2">
    <name type="scientific">Neisseria sicca ATCC 29256</name>
    <dbReference type="NCBI Taxonomy" id="547045"/>
    <lineage>
        <taxon>Bacteria</taxon>
        <taxon>Pseudomonadati</taxon>
        <taxon>Pseudomonadota</taxon>
        <taxon>Betaproteobacteria</taxon>
        <taxon>Neisseriales</taxon>
        <taxon>Neisseriaceae</taxon>
        <taxon>Neisseria</taxon>
    </lineage>
</organism>
<sequence length="45" mass="5620">MDIRGWVKDCQRIAFCFLNFLHMSFLKPSKYLYASWYYIKLLFVY</sequence>
<dbReference type="EMBL" id="ACKO02000037">
    <property type="protein sequence ID" value="EET42760.1"/>
    <property type="molecule type" value="Genomic_DNA"/>
</dbReference>
<dbReference type="Proteomes" id="UP000005365">
    <property type="component" value="Unassembled WGS sequence"/>
</dbReference>
<reference evidence="1" key="1">
    <citation type="submission" date="2009-07" db="EMBL/GenBank/DDBJ databases">
        <authorList>
            <person name="Weinstock G."/>
            <person name="Sodergren E."/>
            <person name="Clifton S."/>
            <person name="Fulton L."/>
            <person name="Fulton B."/>
            <person name="Courtney L."/>
            <person name="Fronick C."/>
            <person name="Harrison M."/>
            <person name="Strong C."/>
            <person name="Farmer C."/>
            <person name="Delahaunty K."/>
            <person name="Markovic C."/>
            <person name="Hall O."/>
            <person name="Minx P."/>
            <person name="Tomlinson C."/>
            <person name="Mitreva M."/>
            <person name="Nelson J."/>
            <person name="Hou S."/>
            <person name="Wollam A."/>
            <person name="Pepin K.H."/>
            <person name="Johnson M."/>
            <person name="Bhonagiri V."/>
            <person name="Nash W.E."/>
            <person name="Warren W."/>
            <person name="Chinwalla A."/>
            <person name="Mardis E.R."/>
            <person name="Wilson R.K."/>
        </authorList>
    </citation>
    <scope>NUCLEOTIDE SEQUENCE [LARGE SCALE GENOMIC DNA]</scope>
    <source>
        <strain evidence="1">ATCC 29256</strain>
    </source>
</reference>
<comment type="caution">
    <text evidence="1">The sequence shown here is derived from an EMBL/GenBank/DDBJ whole genome shotgun (WGS) entry which is preliminary data.</text>
</comment>
<protein>
    <submittedName>
        <fullName evidence="1">Uncharacterized protein</fullName>
    </submittedName>
</protein>
<proteinExistence type="predicted"/>
<gene>
    <name evidence="1" type="ORF">NEISICOT_03497</name>
</gene>
<name>C6MAB5_NEISI</name>
<accession>C6MAB5</accession>